<dbReference type="AlphaFoldDB" id="A0A537ITC2"/>
<evidence type="ECO:0000313" key="2">
    <source>
        <dbReference type="Proteomes" id="UP000318834"/>
    </source>
</evidence>
<comment type="caution">
    <text evidence="1">The sequence shown here is derived from an EMBL/GenBank/DDBJ whole genome shotgun (WGS) entry which is preliminary data.</text>
</comment>
<reference evidence="1 2" key="1">
    <citation type="journal article" date="2019" name="Nat. Microbiol.">
        <title>Mediterranean grassland soil C-N compound turnover is dependent on rainfall and depth, and is mediated by genomically divergent microorganisms.</title>
        <authorList>
            <person name="Diamond S."/>
            <person name="Andeer P.F."/>
            <person name="Li Z."/>
            <person name="Crits-Christoph A."/>
            <person name="Burstein D."/>
            <person name="Anantharaman K."/>
            <person name="Lane K.R."/>
            <person name="Thomas B.C."/>
            <person name="Pan C."/>
            <person name="Northen T.R."/>
            <person name="Banfield J.F."/>
        </authorList>
    </citation>
    <scope>NUCLEOTIDE SEQUENCE [LARGE SCALE GENOMIC DNA]</scope>
    <source>
        <strain evidence="1">NP_8</strain>
    </source>
</reference>
<evidence type="ECO:0000313" key="1">
    <source>
        <dbReference type="EMBL" id="TMI73936.1"/>
    </source>
</evidence>
<dbReference type="Proteomes" id="UP000318834">
    <property type="component" value="Unassembled WGS sequence"/>
</dbReference>
<organism evidence="1 2">
    <name type="scientific">Candidatus Segetimicrobium genomatis</name>
    <dbReference type="NCBI Taxonomy" id="2569760"/>
    <lineage>
        <taxon>Bacteria</taxon>
        <taxon>Bacillati</taxon>
        <taxon>Candidatus Sysuimicrobiota</taxon>
        <taxon>Candidatus Sysuimicrobiia</taxon>
        <taxon>Candidatus Sysuimicrobiales</taxon>
        <taxon>Candidatus Segetimicrobiaceae</taxon>
        <taxon>Candidatus Segetimicrobium</taxon>
    </lineage>
</organism>
<dbReference type="EMBL" id="VBAP01000060">
    <property type="protein sequence ID" value="TMI73936.1"/>
    <property type="molecule type" value="Genomic_DNA"/>
</dbReference>
<sequence length="120" mass="13354">MGPAAARLHPPEPEATLDAFFDWYYRTNPVSATFIGIHRHDHRLPDYSPAAIEQALAAIETLSDGLRRQRPTAPGRATTLDQELALGFLDVLRWEYASGYFHARNPSLYTGEAVFGVLSL</sequence>
<accession>A0A537ITC2</accession>
<proteinExistence type="predicted"/>
<name>A0A537ITC2_9BACT</name>
<gene>
    <name evidence="1" type="ORF">E6H05_08190</name>
</gene>
<feature type="non-terminal residue" evidence="1">
    <location>
        <position position="120"/>
    </location>
</feature>
<protein>
    <submittedName>
        <fullName evidence="1">DUF885 domain-containing protein</fullName>
    </submittedName>
</protein>